<evidence type="ECO:0000313" key="6">
    <source>
        <dbReference type="EMBL" id="QDS98872.1"/>
    </source>
</evidence>
<keyword evidence="2" id="KW-0408">Iron</keyword>
<feature type="domain" description="Sulfatase-modifying factor enzyme-like" evidence="4">
    <location>
        <begin position="214"/>
        <end position="334"/>
    </location>
</feature>
<dbReference type="SUPFAM" id="SSF109854">
    <property type="entry name" value="DinB/YfiT-like putative metalloenzymes"/>
    <property type="match status" value="1"/>
</dbReference>
<evidence type="ECO:0000256" key="3">
    <source>
        <dbReference type="ARBA" id="ARBA00037882"/>
    </source>
</evidence>
<dbReference type="InterPro" id="IPR017806">
    <property type="entry name" value="EgtB"/>
</dbReference>
<comment type="pathway">
    <text evidence="3">Amino-acid biosynthesis; ergothioneine biosynthesis.</text>
</comment>
<dbReference type="SUPFAM" id="SSF56436">
    <property type="entry name" value="C-type lectin-like"/>
    <property type="match status" value="1"/>
</dbReference>
<dbReference type="Pfam" id="PF03781">
    <property type="entry name" value="FGE-sulfatase"/>
    <property type="match status" value="2"/>
</dbReference>
<evidence type="ECO:0000259" key="4">
    <source>
        <dbReference type="Pfam" id="PF03781"/>
    </source>
</evidence>
<dbReference type="EC" id="1.8.-.-" evidence="6"/>
<protein>
    <submittedName>
        <fullName evidence="6">Iron(II)-dependent oxidoreductase EgtB</fullName>
        <ecNumber evidence="6">1.8.-.-</ecNumber>
    </submittedName>
</protein>
<evidence type="ECO:0000259" key="5">
    <source>
        <dbReference type="Pfam" id="PF12867"/>
    </source>
</evidence>
<reference evidence="6 7" key="1">
    <citation type="submission" date="2019-02" db="EMBL/GenBank/DDBJ databases">
        <title>Deep-cultivation of Planctomycetes and their phenomic and genomic characterization uncovers novel biology.</title>
        <authorList>
            <person name="Wiegand S."/>
            <person name="Jogler M."/>
            <person name="Boedeker C."/>
            <person name="Pinto D."/>
            <person name="Vollmers J."/>
            <person name="Rivas-Marin E."/>
            <person name="Kohn T."/>
            <person name="Peeters S.H."/>
            <person name="Heuer A."/>
            <person name="Rast P."/>
            <person name="Oberbeckmann S."/>
            <person name="Bunk B."/>
            <person name="Jeske O."/>
            <person name="Meyerdierks A."/>
            <person name="Storesund J.E."/>
            <person name="Kallscheuer N."/>
            <person name="Luecker S."/>
            <person name="Lage O.M."/>
            <person name="Pohl T."/>
            <person name="Merkel B.J."/>
            <person name="Hornburger P."/>
            <person name="Mueller R.-W."/>
            <person name="Bruemmer F."/>
            <person name="Labrenz M."/>
            <person name="Spormann A.M."/>
            <person name="Op den Camp H."/>
            <person name="Overmann J."/>
            <person name="Amann R."/>
            <person name="Jetten M.S.M."/>
            <person name="Mascher T."/>
            <person name="Medema M.H."/>
            <person name="Devos D.P."/>
            <person name="Kaster A.-K."/>
            <person name="Ovreas L."/>
            <person name="Rohde M."/>
            <person name="Galperin M.Y."/>
            <person name="Jogler C."/>
        </authorList>
    </citation>
    <scope>NUCLEOTIDE SEQUENCE [LARGE SCALE GENOMIC DNA]</scope>
    <source>
        <strain evidence="6 7">HG15A2</strain>
    </source>
</reference>
<accession>A0A517MVG8</accession>
<dbReference type="Proteomes" id="UP000319852">
    <property type="component" value="Chromosome"/>
</dbReference>
<dbReference type="AlphaFoldDB" id="A0A517MVG8"/>
<dbReference type="Gene3D" id="3.90.1580.10">
    <property type="entry name" value="paralog of FGE (formylglycine-generating enzyme)"/>
    <property type="match status" value="2"/>
</dbReference>
<dbReference type="InterPro" id="IPR005532">
    <property type="entry name" value="SUMF_dom"/>
</dbReference>
<proteinExistence type="predicted"/>
<feature type="domain" description="DinB-like" evidence="5">
    <location>
        <begin position="39"/>
        <end position="159"/>
    </location>
</feature>
<dbReference type="PANTHER" id="PTHR23150:SF36">
    <property type="entry name" value="HERCYNINE OXYGENASE"/>
    <property type="match status" value="1"/>
</dbReference>
<evidence type="ECO:0000313" key="7">
    <source>
        <dbReference type="Proteomes" id="UP000319852"/>
    </source>
</evidence>
<dbReference type="GO" id="GO:0016491">
    <property type="term" value="F:oxidoreductase activity"/>
    <property type="evidence" value="ECO:0007669"/>
    <property type="project" value="UniProtKB-KW"/>
</dbReference>
<dbReference type="Pfam" id="PF12867">
    <property type="entry name" value="DinB_2"/>
    <property type="match status" value="1"/>
</dbReference>
<gene>
    <name evidence="6" type="primary">egtB</name>
    <name evidence="6" type="ORF">HG15A2_21580</name>
</gene>
<dbReference type="InterPro" id="IPR016187">
    <property type="entry name" value="CTDL_fold"/>
</dbReference>
<dbReference type="InterPro" id="IPR034660">
    <property type="entry name" value="DinB/YfiT-like"/>
</dbReference>
<evidence type="ECO:0000256" key="2">
    <source>
        <dbReference type="ARBA" id="ARBA00023004"/>
    </source>
</evidence>
<keyword evidence="1 6" id="KW-0560">Oxidoreductase</keyword>
<sequence length="431" mass="49888">MPTMLAMAATSSTPAGMKTPDQADSLVTRYADVRGWSKRLVEGLQTEDFLLQSMPDASPAKWHLAHTTWFFETFVLAKNDPAYQPVSKDFSFLFNSYYNAVGERHPRAERGLLSRPSMDEVWNYRRETDERMAAFLTSEPATEWLSIVELGLHHEQQHQELLLTDIKHAFSRNLLKPALVTDPLATKNMKTVEARWIPFDENVVEIGHDADGSFCFDNELPRHRVFLEPFEIASRLVTCGEYLEFINDRGYERPEFWLSEGWDAVQANDWEMPLYWQETENAWHHFTLHGRQPIDLASPVCHVNLYEADAYARWKGCRLPTEAEWEHAAQIELEKETAIPQWHPQAALDDEDRQWMGHVWQWTGSQYTPYPGYRAAAGALGEYNGKFMCNQHVLRGSSCATPASHRRPTYRNFFHASKRWQFTGIRLARSC</sequence>
<dbReference type="InterPro" id="IPR042095">
    <property type="entry name" value="SUMF_sf"/>
</dbReference>
<dbReference type="PANTHER" id="PTHR23150">
    <property type="entry name" value="SULFATASE MODIFYING FACTOR 1, 2"/>
    <property type="match status" value="1"/>
</dbReference>
<dbReference type="EMBL" id="CP036263">
    <property type="protein sequence ID" value="QDS98872.1"/>
    <property type="molecule type" value="Genomic_DNA"/>
</dbReference>
<feature type="domain" description="Sulfatase-modifying factor enzyme-like" evidence="4">
    <location>
        <begin position="355"/>
        <end position="429"/>
    </location>
</feature>
<organism evidence="6 7">
    <name type="scientific">Adhaeretor mobilis</name>
    <dbReference type="NCBI Taxonomy" id="1930276"/>
    <lineage>
        <taxon>Bacteria</taxon>
        <taxon>Pseudomonadati</taxon>
        <taxon>Planctomycetota</taxon>
        <taxon>Planctomycetia</taxon>
        <taxon>Pirellulales</taxon>
        <taxon>Lacipirellulaceae</taxon>
        <taxon>Adhaeretor</taxon>
    </lineage>
</organism>
<evidence type="ECO:0000256" key="1">
    <source>
        <dbReference type="ARBA" id="ARBA00023002"/>
    </source>
</evidence>
<keyword evidence="7" id="KW-1185">Reference proteome</keyword>
<dbReference type="GO" id="GO:0052699">
    <property type="term" value="P:ergothioneine biosynthetic process"/>
    <property type="evidence" value="ECO:0007669"/>
    <property type="project" value="InterPro"/>
</dbReference>
<dbReference type="KEGG" id="amob:HG15A2_21580"/>
<dbReference type="NCBIfam" id="TIGR03440">
    <property type="entry name" value="egtB_TIGR03440"/>
    <property type="match status" value="1"/>
</dbReference>
<name>A0A517MVG8_9BACT</name>
<dbReference type="InterPro" id="IPR024775">
    <property type="entry name" value="DinB-like"/>
</dbReference>
<dbReference type="InterPro" id="IPR051043">
    <property type="entry name" value="Sulfatase_Mod_Factor_Kinase"/>
</dbReference>